<sequence>MKILKPIMGVATPVASTALPRRSVSFVLPFQLVGAGSSLSLSPPPLSPFLVVASLSLAVADGKRCCAVVAGSGSRPKPTAVTGQRLQNPRSSPPHASLTPLAPPAAEGGRFGAVVRGSGPLAGRSGWSGAGGGGRADRRRHRLHLSSPSSSRRRIAPLSLAAATGLSLSPSLSFRRRLQGMEGEIFLVGTVSTGHARAQRAPSVAFPCQKRARDAFHRGGTAPTIKQTATYGEGYGDDLGLHIGDGLKVLVVTRKTVRK</sequence>
<feature type="compositionally biased region" description="Polar residues" evidence="1">
    <location>
        <begin position="81"/>
        <end position="90"/>
    </location>
</feature>
<feature type="region of interest" description="Disordered" evidence="1">
    <location>
        <begin position="71"/>
        <end position="103"/>
    </location>
</feature>
<reference evidence="3" key="2">
    <citation type="submission" date="2002-08" db="EMBL/GenBank/DDBJ databases">
        <title>Oryza sativa nipponbare(GA3) genomic DNA, chromosome 6, BAC clone:OSJNBa0032M14.</title>
        <authorList>
            <person name="Sasaki T."/>
            <person name="Matsumoto T."/>
            <person name="Katayose Y."/>
        </authorList>
    </citation>
    <scope>NUCLEOTIDE SEQUENCE</scope>
</reference>
<organism evidence="3 4">
    <name type="scientific">Oryza sativa subsp. japonica</name>
    <name type="common">Rice</name>
    <dbReference type="NCBI Taxonomy" id="39947"/>
    <lineage>
        <taxon>Eukaryota</taxon>
        <taxon>Viridiplantae</taxon>
        <taxon>Streptophyta</taxon>
        <taxon>Embryophyta</taxon>
        <taxon>Tracheophyta</taxon>
        <taxon>Spermatophyta</taxon>
        <taxon>Magnoliopsida</taxon>
        <taxon>Liliopsida</taxon>
        <taxon>Poales</taxon>
        <taxon>Poaceae</taxon>
        <taxon>BOP clade</taxon>
        <taxon>Oryzoideae</taxon>
        <taxon>Oryzeae</taxon>
        <taxon>Oryzinae</taxon>
        <taxon>Oryza</taxon>
        <taxon>Oryza sativa</taxon>
    </lineage>
</organism>
<proteinExistence type="predicted"/>
<reference evidence="4" key="4">
    <citation type="journal article" date="2008" name="Nucleic Acids Res.">
        <title>The rice annotation project database (RAP-DB): 2008 update.</title>
        <authorList>
            <consortium name="The rice annotation project (RAP)"/>
        </authorList>
    </citation>
    <scope>GENOME REANNOTATION</scope>
    <source>
        <strain evidence="4">cv. Nipponbare</strain>
    </source>
</reference>
<reference evidence="4" key="3">
    <citation type="journal article" date="2005" name="Nature">
        <title>The map-based sequence of the rice genome.</title>
        <authorList>
            <consortium name="International rice genome sequencing project (IRGSP)"/>
            <person name="Matsumoto T."/>
            <person name="Wu J."/>
            <person name="Kanamori H."/>
            <person name="Katayose Y."/>
            <person name="Fujisawa M."/>
            <person name="Namiki N."/>
            <person name="Mizuno H."/>
            <person name="Yamamoto K."/>
            <person name="Antonio B.A."/>
            <person name="Baba T."/>
            <person name="Sakata K."/>
            <person name="Nagamura Y."/>
            <person name="Aoki H."/>
            <person name="Arikawa K."/>
            <person name="Arita K."/>
            <person name="Bito T."/>
            <person name="Chiden Y."/>
            <person name="Fujitsuka N."/>
            <person name="Fukunaka R."/>
            <person name="Hamada M."/>
            <person name="Harada C."/>
            <person name="Hayashi A."/>
            <person name="Hijishita S."/>
            <person name="Honda M."/>
            <person name="Hosokawa S."/>
            <person name="Ichikawa Y."/>
            <person name="Idonuma A."/>
            <person name="Iijima M."/>
            <person name="Ikeda M."/>
            <person name="Ikeno M."/>
            <person name="Ito K."/>
            <person name="Ito S."/>
            <person name="Ito T."/>
            <person name="Ito Y."/>
            <person name="Ito Y."/>
            <person name="Iwabuchi A."/>
            <person name="Kamiya K."/>
            <person name="Karasawa W."/>
            <person name="Kurita K."/>
            <person name="Katagiri S."/>
            <person name="Kikuta A."/>
            <person name="Kobayashi H."/>
            <person name="Kobayashi N."/>
            <person name="Machita K."/>
            <person name="Maehara T."/>
            <person name="Masukawa M."/>
            <person name="Mizubayashi T."/>
            <person name="Mukai Y."/>
            <person name="Nagasaki H."/>
            <person name="Nagata Y."/>
            <person name="Naito S."/>
            <person name="Nakashima M."/>
            <person name="Nakama Y."/>
            <person name="Nakamichi Y."/>
            <person name="Nakamura M."/>
            <person name="Meguro A."/>
            <person name="Negishi M."/>
            <person name="Ohta I."/>
            <person name="Ohta T."/>
            <person name="Okamoto M."/>
            <person name="Ono N."/>
            <person name="Saji S."/>
            <person name="Sakaguchi M."/>
            <person name="Sakai K."/>
            <person name="Shibata M."/>
            <person name="Shimokawa T."/>
            <person name="Song J."/>
            <person name="Takazaki Y."/>
            <person name="Terasawa K."/>
            <person name="Tsugane M."/>
            <person name="Tsuji K."/>
            <person name="Ueda S."/>
            <person name="Waki K."/>
            <person name="Yamagata H."/>
            <person name="Yamamoto M."/>
            <person name="Yamamoto S."/>
            <person name="Yamane H."/>
            <person name="Yoshiki S."/>
            <person name="Yoshihara R."/>
            <person name="Yukawa K."/>
            <person name="Zhong H."/>
            <person name="Yano M."/>
            <person name="Yuan Q."/>
            <person name="Ouyang S."/>
            <person name="Liu J."/>
            <person name="Jones K.M."/>
            <person name="Gansberger K."/>
            <person name="Moffat K."/>
            <person name="Hill J."/>
            <person name="Bera J."/>
            <person name="Fadrosh D."/>
            <person name="Jin S."/>
            <person name="Johri S."/>
            <person name="Kim M."/>
            <person name="Overton L."/>
            <person name="Reardon M."/>
            <person name="Tsitrin T."/>
            <person name="Vuong H."/>
            <person name="Weaver B."/>
            <person name="Ciecko A."/>
            <person name="Tallon L."/>
            <person name="Jackson J."/>
            <person name="Pai G."/>
            <person name="Aken S.V."/>
            <person name="Utterback T."/>
            <person name="Reidmuller S."/>
            <person name="Feldblyum T."/>
            <person name="Hsiao J."/>
            <person name="Zismann V."/>
            <person name="Iobst S."/>
            <person name="de Vazeille A.R."/>
            <person name="Buell C.R."/>
            <person name="Ying K."/>
            <person name="Li Y."/>
            <person name="Lu T."/>
            <person name="Huang Y."/>
            <person name="Zhao Q."/>
            <person name="Feng Q."/>
            <person name="Zhang L."/>
            <person name="Zhu J."/>
            <person name="Weng Q."/>
            <person name="Mu J."/>
            <person name="Lu Y."/>
            <person name="Fan D."/>
            <person name="Liu Y."/>
            <person name="Guan J."/>
            <person name="Zhang Y."/>
            <person name="Yu S."/>
            <person name="Liu X."/>
            <person name="Zhang Y."/>
            <person name="Hong G."/>
            <person name="Han B."/>
            <person name="Choisne N."/>
            <person name="Demange N."/>
            <person name="Orjeda G."/>
            <person name="Samain S."/>
            <person name="Cattolico L."/>
            <person name="Pelletier E."/>
            <person name="Couloux A."/>
            <person name="Segurens B."/>
            <person name="Wincker P."/>
            <person name="D'Hont A."/>
            <person name="Scarpelli C."/>
            <person name="Weissenbach J."/>
            <person name="Salanoubat M."/>
            <person name="Quetier F."/>
            <person name="Yu Y."/>
            <person name="Kim H.R."/>
            <person name="Rambo T."/>
            <person name="Currie J."/>
            <person name="Collura K."/>
            <person name="Luo M."/>
            <person name="Yang T."/>
            <person name="Ammiraju J.S.S."/>
            <person name="Engler F."/>
            <person name="Soderlund C."/>
            <person name="Wing R.A."/>
            <person name="Palmer L.E."/>
            <person name="de la Bastide M."/>
            <person name="Spiegel L."/>
            <person name="Nascimento L."/>
            <person name="Zutavern T."/>
            <person name="O'Shaughnessy A."/>
            <person name="Dike S."/>
            <person name="Dedhia N."/>
            <person name="Preston R."/>
            <person name="Balija V."/>
            <person name="McCombie W.R."/>
            <person name="Chow T."/>
            <person name="Chen H."/>
            <person name="Chung M."/>
            <person name="Chen C."/>
            <person name="Shaw J."/>
            <person name="Wu H."/>
            <person name="Hsiao K."/>
            <person name="Chao Y."/>
            <person name="Chu M."/>
            <person name="Cheng C."/>
            <person name="Hour A."/>
            <person name="Lee P."/>
            <person name="Lin S."/>
            <person name="Lin Y."/>
            <person name="Liou J."/>
            <person name="Liu S."/>
            <person name="Hsing Y."/>
            <person name="Raghuvanshi S."/>
            <person name="Mohanty A."/>
            <person name="Bharti A.K."/>
            <person name="Gaur A."/>
            <person name="Gupta V."/>
            <person name="Kumar D."/>
            <person name="Ravi V."/>
            <person name="Vij S."/>
            <person name="Kapur A."/>
            <person name="Khurana P."/>
            <person name="Khurana P."/>
            <person name="Khurana J.P."/>
            <person name="Tyagi A.K."/>
            <person name="Gaikwad K."/>
            <person name="Singh A."/>
            <person name="Dalal V."/>
            <person name="Srivastava S."/>
            <person name="Dixit A."/>
            <person name="Pal A.K."/>
            <person name="Ghazi I.A."/>
            <person name="Yadav M."/>
            <person name="Pandit A."/>
            <person name="Bhargava A."/>
            <person name="Sureshbabu K."/>
            <person name="Batra K."/>
            <person name="Sharma T.R."/>
            <person name="Mohapatra T."/>
            <person name="Singh N.K."/>
            <person name="Messing J."/>
            <person name="Nelson A.B."/>
            <person name="Fuks G."/>
            <person name="Kavchok S."/>
            <person name="Keizer G."/>
            <person name="Linton E."/>
            <person name="Llaca V."/>
            <person name="Song R."/>
            <person name="Tanyolac B."/>
            <person name="Young S."/>
            <person name="Ho-Il K."/>
            <person name="Hahn J.H."/>
            <person name="Sangsakoo G."/>
            <person name="Vanavichit A."/>
            <person name="de Mattos Luiz.A.T."/>
            <person name="Zimmer P.D."/>
            <person name="Malone G."/>
            <person name="Dellagostin O."/>
            <person name="de Oliveira A.C."/>
            <person name="Bevan M."/>
            <person name="Bancroft I."/>
            <person name="Minx P."/>
            <person name="Cordum H."/>
            <person name="Wilson R."/>
            <person name="Cheng Z."/>
            <person name="Jin W."/>
            <person name="Jiang J."/>
            <person name="Leong S.A."/>
            <person name="Iwama H."/>
            <person name="Gojobori T."/>
            <person name="Itoh T."/>
            <person name="Niimura Y."/>
            <person name="Fujii Y."/>
            <person name="Habara T."/>
            <person name="Sakai H."/>
            <person name="Sato Y."/>
            <person name="Wilson G."/>
            <person name="Kumar K."/>
            <person name="McCouch S."/>
            <person name="Juretic N."/>
            <person name="Hoen D."/>
            <person name="Wright S."/>
            <person name="Bruskiewich R."/>
            <person name="Bureau T."/>
            <person name="Miyao A."/>
            <person name="Hirochika H."/>
            <person name="Nishikawa T."/>
            <person name="Kadowaki K."/>
            <person name="Sugiura M."/>
            <person name="Burr B."/>
            <person name="Sasaki T."/>
        </authorList>
    </citation>
    <scope>NUCLEOTIDE SEQUENCE [LARGE SCALE GENOMIC DNA]</scope>
    <source>
        <strain evidence="4">cv. Nipponbare</strain>
    </source>
</reference>
<evidence type="ECO:0000256" key="1">
    <source>
        <dbReference type="SAM" id="MobiDB-lite"/>
    </source>
</evidence>
<evidence type="ECO:0000313" key="2">
    <source>
        <dbReference type="EMBL" id="BAD46014.1"/>
    </source>
</evidence>
<evidence type="ECO:0000313" key="3">
    <source>
        <dbReference type="EMBL" id="BAD46291.1"/>
    </source>
</evidence>
<dbReference type="EMBL" id="AP005192">
    <property type="protein sequence ID" value="BAD46014.1"/>
    <property type="molecule type" value="Genomic_DNA"/>
</dbReference>
<gene>
    <name evidence="3" type="ORF">OSJNBa0032M14.31</name>
    <name evidence="2" type="ORF">P0485A07.41</name>
</gene>
<feature type="region of interest" description="Disordered" evidence="1">
    <location>
        <begin position="122"/>
        <end position="151"/>
    </location>
</feature>
<protein>
    <submittedName>
        <fullName evidence="3">Uncharacterized protein</fullName>
    </submittedName>
</protein>
<evidence type="ECO:0000313" key="4">
    <source>
        <dbReference type="Proteomes" id="UP000000763"/>
    </source>
</evidence>
<dbReference type="EMBL" id="AP005610">
    <property type="protein sequence ID" value="BAD46291.1"/>
    <property type="molecule type" value="Genomic_DNA"/>
</dbReference>
<reference evidence="2" key="1">
    <citation type="submission" date="2002-05" db="EMBL/GenBank/DDBJ databases">
        <title>Oryza sativa nipponbare(GA3) genomic DNA, chromosome 6, PAC clone:P0485A07.</title>
        <authorList>
            <person name="Sasaki T."/>
            <person name="Matsumoto T."/>
            <person name="Katayose Y."/>
        </authorList>
    </citation>
    <scope>NUCLEOTIDE SEQUENCE</scope>
</reference>
<name>Q652H6_ORYSJ</name>
<dbReference type="Proteomes" id="UP000000763">
    <property type="component" value="Chromosome 6"/>
</dbReference>
<accession>Q652H6</accession>
<dbReference type="AlphaFoldDB" id="Q652H6"/>